<dbReference type="EC" id="4.2.2.29" evidence="7"/>
<dbReference type="PANTHER" id="PTHR30518">
    <property type="entry name" value="ENDOLYTIC MUREIN TRANSGLYCOSYLASE"/>
    <property type="match status" value="1"/>
</dbReference>
<dbReference type="Pfam" id="PF02618">
    <property type="entry name" value="YceG"/>
    <property type="match status" value="1"/>
</dbReference>
<evidence type="ECO:0000313" key="8">
    <source>
        <dbReference type="EMBL" id="RWZ78960.1"/>
    </source>
</evidence>
<keyword evidence="6 7" id="KW-0961">Cell wall biogenesis/degradation</keyword>
<evidence type="ECO:0000256" key="4">
    <source>
        <dbReference type="ARBA" id="ARBA00023136"/>
    </source>
</evidence>
<dbReference type="Gene3D" id="3.30.1490.480">
    <property type="entry name" value="Endolytic murein transglycosylase"/>
    <property type="match status" value="1"/>
</dbReference>
<dbReference type="GO" id="GO:0071555">
    <property type="term" value="P:cell wall organization"/>
    <property type="evidence" value="ECO:0007669"/>
    <property type="project" value="UniProtKB-KW"/>
</dbReference>
<comment type="caution">
    <text evidence="8">The sequence shown here is derived from an EMBL/GenBank/DDBJ whole genome shotgun (WGS) entry which is preliminary data.</text>
</comment>
<evidence type="ECO:0000256" key="7">
    <source>
        <dbReference type="HAMAP-Rule" id="MF_02065"/>
    </source>
</evidence>
<keyword evidence="3 7" id="KW-1133">Transmembrane helix</keyword>
<keyword evidence="5 7" id="KW-0456">Lyase</keyword>
<evidence type="ECO:0000256" key="1">
    <source>
        <dbReference type="ARBA" id="ARBA00022475"/>
    </source>
</evidence>
<keyword evidence="4 7" id="KW-0472">Membrane</keyword>
<dbReference type="HAMAP" id="MF_02065">
    <property type="entry name" value="MltG"/>
    <property type="match status" value="1"/>
</dbReference>
<comment type="subcellular location">
    <subcellularLocation>
        <location evidence="7">Cell membrane</location>
        <topology evidence="7">Single-pass membrane protein</topology>
    </subcellularLocation>
</comment>
<dbReference type="PANTHER" id="PTHR30518:SF2">
    <property type="entry name" value="ENDOLYTIC MUREIN TRANSGLYCOSYLASE"/>
    <property type="match status" value="1"/>
</dbReference>
<accession>A0A4Q0AJU7</accession>
<comment type="catalytic activity">
    <reaction evidence="7">
        <text>a peptidoglycan chain = a peptidoglycan chain with N-acetyl-1,6-anhydromuramyl-[peptide] at the reducing end + a peptidoglycan chain with N-acetylglucosamine at the non-reducing end.</text>
        <dbReference type="EC" id="4.2.2.29"/>
    </reaction>
</comment>
<comment type="function">
    <text evidence="7">Functions as a peptidoglycan terminase that cleaves nascent peptidoglycan strands endolytically to terminate their elongation.</text>
</comment>
<dbReference type="InterPro" id="IPR003770">
    <property type="entry name" value="MLTG-like"/>
</dbReference>
<proteinExistence type="inferred from homology"/>
<dbReference type="GO" id="GO:0009252">
    <property type="term" value="P:peptidoglycan biosynthetic process"/>
    <property type="evidence" value="ECO:0007669"/>
    <property type="project" value="UniProtKB-UniRule"/>
</dbReference>
<dbReference type="AlphaFoldDB" id="A0A4Q0AJU7"/>
<evidence type="ECO:0000256" key="5">
    <source>
        <dbReference type="ARBA" id="ARBA00023239"/>
    </source>
</evidence>
<feature type="site" description="Important for catalytic activity" evidence="7">
    <location>
        <position position="261"/>
    </location>
</feature>
<dbReference type="GO" id="GO:0005886">
    <property type="term" value="C:plasma membrane"/>
    <property type="evidence" value="ECO:0007669"/>
    <property type="project" value="UniProtKB-SubCell"/>
</dbReference>
<evidence type="ECO:0000256" key="2">
    <source>
        <dbReference type="ARBA" id="ARBA00022692"/>
    </source>
</evidence>
<evidence type="ECO:0000256" key="3">
    <source>
        <dbReference type="ARBA" id="ARBA00022989"/>
    </source>
</evidence>
<dbReference type="Proteomes" id="UP000289269">
    <property type="component" value="Unassembled WGS sequence"/>
</dbReference>
<sequence>MAGWPMRGLLAKIRSRLTGWRRGERLPTWQDRASLRIKRPLWRRPAAWLIGLALVVVLAFALAIAWYVYSLTPLKPGAAARRVVISKGESPAGIARQLQRQGIIRDQRAFRVYLRLSGTQNSLKAGAYALSPAMSSARVAEFLYQGRVSPLRVTIPPGLTLNGLAAKLQAYGFDQADIQAALTGAYQGQLFAAKPPGSSLEGYVFPDTYEILPGDKVSVLLTKTFNQFDRQLVAGKFEEKLAQRGLNLYQGITLASIVQQEVSDPAQQKMVAMVFENRLRADMPLGSDVTFIYAAKQLGVTPSPGLDSPYNTRIHKGLPPGPISNFNLSALEAVAAPAPGDYLYFVVGDDGVTHYARTLAEHEQNVKNFCQKGCQ</sequence>
<keyword evidence="9" id="KW-1185">Reference proteome</keyword>
<feature type="transmembrane region" description="Helical" evidence="7">
    <location>
        <begin position="46"/>
        <end position="69"/>
    </location>
</feature>
<dbReference type="NCBIfam" id="TIGR00247">
    <property type="entry name" value="endolytic transglycosylase MltG"/>
    <property type="match status" value="1"/>
</dbReference>
<organism evidence="8 9">
    <name type="scientific">Candidatus Chaera renei</name>
    <dbReference type="NCBI Taxonomy" id="2506947"/>
    <lineage>
        <taxon>Bacteria</taxon>
        <taxon>Candidatus Saccharimonadota</taxon>
        <taxon>Candidatus Saccharimonadia</taxon>
        <taxon>Candidatus Saccharimonadales</taxon>
        <taxon>Candidatus Saccharimonadaceae</taxon>
        <taxon>Candidatus Chaera</taxon>
    </lineage>
</organism>
<protein>
    <recommendedName>
        <fullName evidence="7">Endolytic murein transglycosylase</fullName>
        <ecNumber evidence="7">4.2.2.29</ecNumber>
    </recommendedName>
    <alternativeName>
        <fullName evidence="7">Peptidoglycan lytic transglycosylase</fullName>
    </alternativeName>
    <alternativeName>
        <fullName evidence="7">Peptidoglycan polymerization terminase</fullName>
    </alternativeName>
</protein>
<dbReference type="Gene3D" id="3.30.160.60">
    <property type="entry name" value="Classic Zinc Finger"/>
    <property type="match status" value="1"/>
</dbReference>
<gene>
    <name evidence="7 8" type="primary">mltG</name>
    <name evidence="8" type="ORF">EOT04_02600</name>
</gene>
<keyword evidence="1 7" id="KW-1003">Cell membrane</keyword>
<dbReference type="GO" id="GO:0008932">
    <property type="term" value="F:lytic endotransglycosylase activity"/>
    <property type="evidence" value="ECO:0007669"/>
    <property type="project" value="UniProtKB-UniRule"/>
</dbReference>
<evidence type="ECO:0000256" key="6">
    <source>
        <dbReference type="ARBA" id="ARBA00023316"/>
    </source>
</evidence>
<comment type="similarity">
    <text evidence="7">Belongs to the transglycosylase MltG family.</text>
</comment>
<evidence type="ECO:0000313" key="9">
    <source>
        <dbReference type="Proteomes" id="UP000289269"/>
    </source>
</evidence>
<dbReference type="EMBL" id="SCKW01000026">
    <property type="protein sequence ID" value="RWZ78960.1"/>
    <property type="molecule type" value="Genomic_DNA"/>
</dbReference>
<reference evidence="8" key="1">
    <citation type="submission" date="2019-01" db="EMBL/GenBank/DDBJ databases">
        <title>Genomic signatures and co-occurrence patterns of the ultra-small Saccharimodia (Patescibacteria phylum) suggest a symbiotic lifestyle.</title>
        <authorList>
            <person name="Lemos L."/>
            <person name="Medeiros J."/>
            <person name="Andreote F."/>
            <person name="Fernandes G."/>
            <person name="Varani A."/>
            <person name="Oliveira G."/>
            <person name="Pylro V."/>
        </authorList>
    </citation>
    <scope>NUCLEOTIDE SEQUENCE [LARGE SCALE GENOMIC DNA]</scope>
    <source>
        <strain evidence="8">AMD01</strain>
    </source>
</reference>
<keyword evidence="2 7" id="KW-0812">Transmembrane</keyword>
<name>A0A4Q0AJU7_9BACT</name>